<feature type="transmembrane region" description="Helical" evidence="2">
    <location>
        <begin position="30"/>
        <end position="51"/>
    </location>
</feature>
<organism evidence="3 4">
    <name type="scientific">Dokdonella fugitiva</name>
    <dbReference type="NCBI Taxonomy" id="328517"/>
    <lineage>
        <taxon>Bacteria</taxon>
        <taxon>Pseudomonadati</taxon>
        <taxon>Pseudomonadota</taxon>
        <taxon>Gammaproteobacteria</taxon>
        <taxon>Lysobacterales</taxon>
        <taxon>Rhodanobacteraceae</taxon>
        <taxon>Dokdonella</taxon>
    </lineage>
</organism>
<dbReference type="RefSeq" id="WP_131994259.1">
    <property type="nucleotide sequence ID" value="NZ_JACGXM010000018.1"/>
</dbReference>
<keyword evidence="4" id="KW-1185">Reference proteome</keyword>
<sequence>MKEAPSGARTRPRIRLRGRHSVFDRLSGRVTAWVGSPWAFLLALLAVLVWAATGPLYHFSETWQIVINTGTTIVTFLMVFLIQQSQNKDSLAIHIKLNELLAAHELASNRVVAVEDLDEQELQILRAFYCELARRAAEGGGVKESHSLDEAQELANRKHGLRHGERATKRANREAAVSGE</sequence>
<dbReference type="AlphaFoldDB" id="A0A4R2IC76"/>
<feature type="region of interest" description="Disordered" evidence="1">
    <location>
        <begin position="155"/>
        <end position="180"/>
    </location>
</feature>
<comment type="caution">
    <text evidence="3">The sequence shown here is derived from an EMBL/GenBank/DDBJ whole genome shotgun (WGS) entry which is preliminary data.</text>
</comment>
<dbReference type="Proteomes" id="UP000294862">
    <property type="component" value="Unassembled WGS sequence"/>
</dbReference>
<accession>A0A4R2IC76</accession>
<feature type="transmembrane region" description="Helical" evidence="2">
    <location>
        <begin position="63"/>
        <end position="82"/>
    </location>
</feature>
<feature type="compositionally biased region" description="Basic and acidic residues" evidence="1">
    <location>
        <begin position="162"/>
        <end position="173"/>
    </location>
</feature>
<evidence type="ECO:0000313" key="3">
    <source>
        <dbReference type="EMBL" id="TCO41736.1"/>
    </source>
</evidence>
<dbReference type="Pfam" id="PF04120">
    <property type="entry name" value="Iron_permease"/>
    <property type="match status" value="1"/>
</dbReference>
<dbReference type="OrthoDB" id="119761at2"/>
<evidence type="ECO:0000256" key="2">
    <source>
        <dbReference type="SAM" id="Phobius"/>
    </source>
</evidence>
<dbReference type="EMBL" id="SLWQ01000002">
    <property type="protein sequence ID" value="TCO41736.1"/>
    <property type="molecule type" value="Genomic_DNA"/>
</dbReference>
<gene>
    <name evidence="3" type="ORF">EV148_10286</name>
</gene>
<keyword evidence="2" id="KW-0472">Membrane</keyword>
<evidence type="ECO:0000313" key="4">
    <source>
        <dbReference type="Proteomes" id="UP000294862"/>
    </source>
</evidence>
<dbReference type="GO" id="GO:0055085">
    <property type="term" value="P:transmembrane transport"/>
    <property type="evidence" value="ECO:0007669"/>
    <property type="project" value="InterPro"/>
</dbReference>
<keyword evidence="2" id="KW-1133">Transmembrane helix</keyword>
<evidence type="ECO:0000256" key="1">
    <source>
        <dbReference type="SAM" id="MobiDB-lite"/>
    </source>
</evidence>
<dbReference type="InterPro" id="IPR007251">
    <property type="entry name" value="Iron_permease_Fet4"/>
</dbReference>
<reference evidence="3 4" key="1">
    <citation type="journal article" date="2015" name="Stand. Genomic Sci.">
        <title>Genomic Encyclopedia of Bacterial and Archaeal Type Strains, Phase III: the genomes of soil and plant-associated and newly described type strains.</title>
        <authorList>
            <person name="Whitman W.B."/>
            <person name="Woyke T."/>
            <person name="Klenk H.P."/>
            <person name="Zhou Y."/>
            <person name="Lilburn T.G."/>
            <person name="Beck B.J."/>
            <person name="De Vos P."/>
            <person name="Vandamme P."/>
            <person name="Eisen J.A."/>
            <person name="Garrity G."/>
            <person name="Hugenholtz P."/>
            <person name="Kyrpides N.C."/>
        </authorList>
    </citation>
    <scope>NUCLEOTIDE SEQUENCE [LARGE SCALE GENOMIC DNA]</scope>
    <source>
        <strain evidence="3 4">A3</strain>
    </source>
</reference>
<proteinExistence type="predicted"/>
<name>A0A4R2IC76_9GAMM</name>
<keyword evidence="2" id="KW-0812">Transmembrane</keyword>
<protein>
    <submittedName>
        <fullName evidence="3">Low affinity Fe/Cu permease</fullName>
    </submittedName>
</protein>